<reference evidence="2 3" key="1">
    <citation type="journal article" date="2022" name="G3 (Bethesda)">
        <title>Whole-genome sequence and methylome profiling of the almond [Prunus dulcis (Mill.) D.A. Webb] cultivar 'Nonpareil'.</title>
        <authorList>
            <person name="D'Amico-Willman K.M."/>
            <person name="Ouma W.Z."/>
            <person name="Meulia T."/>
            <person name="Sideli G.M."/>
            <person name="Gradziel T.M."/>
            <person name="Fresnedo-Ramirez J."/>
        </authorList>
    </citation>
    <scope>NUCLEOTIDE SEQUENCE [LARGE SCALE GENOMIC DNA]</scope>
    <source>
        <strain evidence="2">Clone GOH B32 T37-40</strain>
    </source>
</reference>
<sequence>MNAELKALQHNNTWSMVPLTASHKLIKCKWVYKIKYKSDGTIELYKARLVAKGYTQVEGVDYLKTFSHIAKLTTLLCMLTVAAARNSFIHQLDVLNTFLHGDLHEEVYMKPPPSLRRQGENIVCRLNKSLYGLKQASINWFSTFLDTV</sequence>
<evidence type="ECO:0000313" key="3">
    <source>
        <dbReference type="Proteomes" id="UP001054821"/>
    </source>
</evidence>
<accession>A0AAD4W2D4</accession>
<dbReference type="AlphaFoldDB" id="A0AAD4W2D4"/>
<gene>
    <name evidence="2" type="ORF">L3X38_024454</name>
</gene>
<proteinExistence type="predicted"/>
<evidence type="ECO:0000313" key="2">
    <source>
        <dbReference type="EMBL" id="KAI5334321.1"/>
    </source>
</evidence>
<comment type="caution">
    <text evidence="2">The sequence shown here is derived from an EMBL/GenBank/DDBJ whole genome shotgun (WGS) entry which is preliminary data.</text>
</comment>
<dbReference type="Pfam" id="PF07727">
    <property type="entry name" value="RVT_2"/>
    <property type="match status" value="1"/>
</dbReference>
<dbReference type="EMBL" id="JAJFAZ020000004">
    <property type="protein sequence ID" value="KAI5334321.1"/>
    <property type="molecule type" value="Genomic_DNA"/>
</dbReference>
<name>A0AAD4W2D4_PRUDU</name>
<evidence type="ECO:0000259" key="1">
    <source>
        <dbReference type="Pfam" id="PF07727"/>
    </source>
</evidence>
<dbReference type="SUPFAM" id="SSF56672">
    <property type="entry name" value="DNA/RNA polymerases"/>
    <property type="match status" value="1"/>
</dbReference>
<feature type="domain" description="Reverse transcriptase Ty1/copia-type" evidence="1">
    <location>
        <begin position="11"/>
        <end position="145"/>
    </location>
</feature>
<dbReference type="Proteomes" id="UP001054821">
    <property type="component" value="Chromosome 4"/>
</dbReference>
<dbReference type="InterPro" id="IPR013103">
    <property type="entry name" value="RVT_2"/>
</dbReference>
<dbReference type="InterPro" id="IPR043502">
    <property type="entry name" value="DNA/RNA_pol_sf"/>
</dbReference>
<keyword evidence="3" id="KW-1185">Reference proteome</keyword>
<protein>
    <recommendedName>
        <fullName evidence="1">Reverse transcriptase Ty1/copia-type domain-containing protein</fullName>
    </recommendedName>
</protein>
<organism evidence="2 3">
    <name type="scientific">Prunus dulcis</name>
    <name type="common">Almond</name>
    <name type="synonym">Amygdalus dulcis</name>
    <dbReference type="NCBI Taxonomy" id="3755"/>
    <lineage>
        <taxon>Eukaryota</taxon>
        <taxon>Viridiplantae</taxon>
        <taxon>Streptophyta</taxon>
        <taxon>Embryophyta</taxon>
        <taxon>Tracheophyta</taxon>
        <taxon>Spermatophyta</taxon>
        <taxon>Magnoliopsida</taxon>
        <taxon>eudicotyledons</taxon>
        <taxon>Gunneridae</taxon>
        <taxon>Pentapetalae</taxon>
        <taxon>rosids</taxon>
        <taxon>fabids</taxon>
        <taxon>Rosales</taxon>
        <taxon>Rosaceae</taxon>
        <taxon>Amygdaloideae</taxon>
        <taxon>Amygdaleae</taxon>
        <taxon>Prunus</taxon>
    </lineage>
</organism>